<dbReference type="SUPFAM" id="SSF48403">
    <property type="entry name" value="Ankyrin repeat"/>
    <property type="match status" value="1"/>
</dbReference>
<dbReference type="Gene3D" id="1.25.40.20">
    <property type="entry name" value="Ankyrin repeat-containing domain"/>
    <property type="match status" value="1"/>
</dbReference>
<organism evidence="1 2">
    <name type="scientific">Giardia duodenalis assemblage B</name>
    <dbReference type="NCBI Taxonomy" id="1394984"/>
    <lineage>
        <taxon>Eukaryota</taxon>
        <taxon>Metamonada</taxon>
        <taxon>Diplomonadida</taxon>
        <taxon>Hexamitidae</taxon>
        <taxon>Giardiinae</taxon>
        <taxon>Giardia</taxon>
    </lineage>
</organism>
<dbReference type="VEuPathDB" id="GiardiaDB:QR46_0119"/>
<gene>
    <name evidence="1" type="ORF">QR46_0119</name>
</gene>
<comment type="caution">
    <text evidence="1">The sequence shown here is derived from an EMBL/GenBank/DDBJ whole genome shotgun (WGS) entry which is preliminary data.</text>
</comment>
<dbReference type="Pfam" id="PF12796">
    <property type="entry name" value="Ank_2"/>
    <property type="match status" value="1"/>
</dbReference>
<dbReference type="PANTHER" id="PTHR24120:SF4">
    <property type="entry name" value="GH07239P"/>
    <property type="match status" value="1"/>
</dbReference>
<dbReference type="OrthoDB" id="194358at2759"/>
<dbReference type="Proteomes" id="UP000070089">
    <property type="component" value="Unassembled WGS sequence"/>
</dbReference>
<accession>A0A132P0F3</accession>
<evidence type="ECO:0000313" key="2">
    <source>
        <dbReference type="Proteomes" id="UP000070089"/>
    </source>
</evidence>
<dbReference type="AlphaFoldDB" id="A0A132P0F3"/>
<sequence>MTTVPNLVASPRYLDSTEQAMHLFTDLQHSVDAHHQLMQAVKRKDLQGIRAHLNQAGTLNKAGWSALGLATKLRYDDGVRELAPLEKQLHMDLKFQMGSTTVTRPTALILAAYYNYPSIIELLLDFESGAMDGEGRVALVHASAMGHLEAVKLLAPREGDLYADDALKVCCSEAKDSSYKCQIKELLKSYIV</sequence>
<dbReference type="InterPro" id="IPR002110">
    <property type="entry name" value="Ankyrin_rpt"/>
</dbReference>
<protein>
    <submittedName>
        <fullName evidence="1">Uncharacterized protein</fullName>
    </submittedName>
</protein>
<dbReference type="PANTHER" id="PTHR24120">
    <property type="entry name" value="GH07239P"/>
    <property type="match status" value="1"/>
</dbReference>
<reference evidence="1 2" key="1">
    <citation type="journal article" date="2015" name="Mol. Biochem. Parasitol.">
        <title>Identification of polymorphic genes for use in assemblage B genotyping assays through comparative genomics of multiple assemblage B Giardia duodenalis isolates.</title>
        <authorList>
            <person name="Wielinga C."/>
            <person name="Thompson R.C."/>
            <person name="Monis P."/>
            <person name="Ryan U."/>
        </authorList>
    </citation>
    <scope>NUCLEOTIDE SEQUENCE [LARGE SCALE GENOMIC DNA]</scope>
    <source>
        <strain evidence="1 2">BAH15c1</strain>
    </source>
</reference>
<dbReference type="EMBL" id="JXTI01000002">
    <property type="protein sequence ID" value="KWX15801.1"/>
    <property type="molecule type" value="Genomic_DNA"/>
</dbReference>
<name>A0A132P0F3_GIAIN</name>
<proteinExistence type="predicted"/>
<dbReference type="InterPro" id="IPR036770">
    <property type="entry name" value="Ankyrin_rpt-contain_sf"/>
</dbReference>
<evidence type="ECO:0000313" key="1">
    <source>
        <dbReference type="EMBL" id="KWX15801.1"/>
    </source>
</evidence>